<evidence type="ECO:0000313" key="1">
    <source>
        <dbReference type="EMBL" id="VDP16204.1"/>
    </source>
</evidence>
<evidence type="ECO:0000313" key="3">
    <source>
        <dbReference type="WBParaSite" id="HPBE_0001968701-mRNA-1"/>
    </source>
</evidence>
<evidence type="ECO:0000313" key="2">
    <source>
        <dbReference type="Proteomes" id="UP000050761"/>
    </source>
</evidence>
<accession>A0A3P8CAQ0</accession>
<name>A0A183GC23_HELPZ</name>
<accession>A0A183GC23</accession>
<dbReference type="AlphaFoldDB" id="A0A183GC23"/>
<dbReference type="EMBL" id="UZAH01031545">
    <property type="protein sequence ID" value="VDP16204.1"/>
    <property type="molecule type" value="Genomic_DNA"/>
</dbReference>
<proteinExistence type="predicted"/>
<organism evidence="2 3">
    <name type="scientific">Heligmosomoides polygyrus</name>
    <name type="common">Parasitic roundworm</name>
    <dbReference type="NCBI Taxonomy" id="6339"/>
    <lineage>
        <taxon>Eukaryota</taxon>
        <taxon>Metazoa</taxon>
        <taxon>Ecdysozoa</taxon>
        <taxon>Nematoda</taxon>
        <taxon>Chromadorea</taxon>
        <taxon>Rhabditida</taxon>
        <taxon>Rhabditina</taxon>
        <taxon>Rhabditomorpha</taxon>
        <taxon>Strongyloidea</taxon>
        <taxon>Heligmosomidae</taxon>
        <taxon>Heligmosomoides</taxon>
    </lineage>
</organism>
<sequence length="71" mass="7724">MRFVVSLPPLTMLLSFDIGGYDEKLDSIPTEVQVGPAVRKSTLLEVYPQENASHSSGSTPVPFSFIARLVS</sequence>
<gene>
    <name evidence="1" type="ORF">HPBE_LOCUS19686</name>
</gene>
<dbReference type="WBParaSite" id="HPBE_0001968701-mRNA-1">
    <property type="protein sequence ID" value="HPBE_0001968701-mRNA-1"/>
    <property type="gene ID" value="HPBE_0001968701"/>
</dbReference>
<dbReference type="Proteomes" id="UP000050761">
    <property type="component" value="Unassembled WGS sequence"/>
</dbReference>
<reference evidence="3" key="2">
    <citation type="submission" date="2019-09" db="UniProtKB">
        <authorList>
            <consortium name="WormBaseParasite"/>
        </authorList>
    </citation>
    <scope>IDENTIFICATION</scope>
</reference>
<keyword evidence="2" id="KW-1185">Reference proteome</keyword>
<reference evidence="1 2" key="1">
    <citation type="submission" date="2018-11" db="EMBL/GenBank/DDBJ databases">
        <authorList>
            <consortium name="Pathogen Informatics"/>
        </authorList>
    </citation>
    <scope>NUCLEOTIDE SEQUENCE [LARGE SCALE GENOMIC DNA]</scope>
</reference>
<protein>
    <submittedName>
        <fullName evidence="3">Secreted protein</fullName>
    </submittedName>
</protein>